<dbReference type="RefSeq" id="WP_143649693.1">
    <property type="nucleotide sequence ID" value="NZ_JAKKZF010000093.1"/>
</dbReference>
<organism evidence="1 2">
    <name type="scientific">Streptomyces tricolor</name>
    <dbReference type="NCBI Taxonomy" id="68277"/>
    <lineage>
        <taxon>Bacteria</taxon>
        <taxon>Bacillati</taxon>
        <taxon>Actinomycetota</taxon>
        <taxon>Actinomycetes</taxon>
        <taxon>Kitasatosporales</taxon>
        <taxon>Streptomycetaceae</taxon>
        <taxon>Streptomyces</taxon>
        <taxon>Streptomyces violaceoruber group</taxon>
    </lineage>
</organism>
<protein>
    <submittedName>
        <fullName evidence="1">Uncharacterized protein</fullName>
    </submittedName>
</protein>
<sequence length="212" mass="23454">MHSFRMVLIPQCGQCGTAVTDDAGRDLLVPARLLDGALRRRLAAEGWEVIPGTPRVNRGPADTVGGDRLTCPACAGRREQAADAERRRLAADHARPRVKTVDLSAKLGEGWTLTQRAGDAERHCWLVERDGAVRGRVRRYRRAGGGFSTGWEAHALQDIYWFRQEAVACAQHRPNSSYLWSGRDLAAWGVATNPPYGADRPEWATRTRKDTA</sequence>
<accession>A0ABS9JK94</accession>
<evidence type="ECO:0000313" key="2">
    <source>
        <dbReference type="Proteomes" id="UP001299012"/>
    </source>
</evidence>
<keyword evidence="2" id="KW-1185">Reference proteome</keyword>
<comment type="caution">
    <text evidence="1">The sequence shown here is derived from an EMBL/GenBank/DDBJ whole genome shotgun (WGS) entry which is preliminary data.</text>
</comment>
<name>A0ABS9JK94_9ACTN</name>
<evidence type="ECO:0000313" key="1">
    <source>
        <dbReference type="EMBL" id="MCG0065991.1"/>
    </source>
</evidence>
<dbReference type="Proteomes" id="UP001299012">
    <property type="component" value="Unassembled WGS sequence"/>
</dbReference>
<proteinExistence type="predicted"/>
<dbReference type="EMBL" id="JAKKZF010000093">
    <property type="protein sequence ID" value="MCG0065991.1"/>
    <property type="molecule type" value="Genomic_DNA"/>
</dbReference>
<reference evidence="1 2" key="1">
    <citation type="submission" date="2022-01" db="EMBL/GenBank/DDBJ databases">
        <title>Draft Genome Sequences of Seven Type Strains of the Genus Streptomyces.</title>
        <authorList>
            <person name="Aziz S."/>
            <person name="Coretto E."/>
            <person name="Chronakova A."/>
            <person name="Sproer C."/>
            <person name="Huber K."/>
            <person name="Nouioui I."/>
            <person name="Gross H."/>
        </authorList>
    </citation>
    <scope>NUCLEOTIDE SEQUENCE [LARGE SCALE GENOMIC DNA]</scope>
    <source>
        <strain evidence="1 2">DSM 41685</strain>
    </source>
</reference>
<gene>
    <name evidence="1" type="ORF">L0F81_22285</name>
</gene>